<feature type="binding site" evidence="5">
    <location>
        <position position="304"/>
    </location>
    <ligand>
        <name>Fe cation</name>
        <dbReference type="ChEBI" id="CHEBI:24875"/>
        <note>catalytic</note>
    </ligand>
</feature>
<name>A0A917ID85_9MICO</name>
<sequence length="509" mass="56986">MLNEIGIEEIRLSGIKDAAEQLRGRFPRTATFTGINTPQRIEADIVDLQVDGVLPPQVEGILYRCGPDPAYPPIAGDDIYVNGDGMVSMYVLAEGRASMRTRYVRTDKFNAEREAGHALFGLYRNPYTDHPSMQGVDRTTANTSMIWHANRLFAIKEDGLAHELDPLTLRTMGKQDFDGRLRSKTMTAHPKMDPVTGEWVFYGYSAAGELSDDIAVAVADADGRLTDEQWLLPPYQSVIHDWAVSQQHAVLPVMPLTTDPERVRAGGPRWAWDPEQTTHLGVLKRNASVDDMVWFDGPARWSFHTLNSFSEGSLVHVDLCVSQAAPWTHKNGDPFDPGLVTQYLTRWTCDLSKRGGEFQEVRLLDGIGVDFPEIDQRYATKAYRHGFLTGKDRDKPVDPLISRGVWFNTLIHIDVQTGETERWYVGDGGNIQEPVFIPRSDDAPEGDGFLVALVNRLPFAHTELIVIDTARFADGPVATVHIPLHIRPTFHGLWVSVEELGYVPHIRPE</sequence>
<comment type="similarity">
    <text evidence="1 6">Belongs to the carotenoid oxygenase family.</text>
</comment>
<accession>A0A917ID85</accession>
<dbReference type="GO" id="GO:0016121">
    <property type="term" value="P:carotene catabolic process"/>
    <property type="evidence" value="ECO:0007669"/>
    <property type="project" value="TreeGrafter"/>
</dbReference>
<evidence type="ECO:0000256" key="1">
    <source>
        <dbReference type="ARBA" id="ARBA00006787"/>
    </source>
</evidence>
<dbReference type="GO" id="GO:0046872">
    <property type="term" value="F:metal ion binding"/>
    <property type="evidence" value="ECO:0007669"/>
    <property type="project" value="UniProtKB-KW"/>
</dbReference>
<keyword evidence="4 5" id="KW-0408">Iron</keyword>
<dbReference type="RefSeq" id="WP_188754820.1">
    <property type="nucleotide sequence ID" value="NZ_BMJY01000002.1"/>
</dbReference>
<dbReference type="InterPro" id="IPR004294">
    <property type="entry name" value="Carotenoid_Oase"/>
</dbReference>
<keyword evidence="2 5" id="KW-0479">Metal-binding</keyword>
<keyword evidence="8" id="KW-1185">Reference proteome</keyword>
<proteinExistence type="inferred from homology"/>
<reference evidence="7" key="2">
    <citation type="submission" date="2020-09" db="EMBL/GenBank/DDBJ databases">
        <authorList>
            <person name="Sun Q."/>
            <person name="Zhou Y."/>
        </authorList>
    </citation>
    <scope>NUCLEOTIDE SEQUENCE</scope>
    <source>
        <strain evidence="7">CGMCC 1.15794</strain>
    </source>
</reference>
<comment type="cofactor">
    <cofactor evidence="5 6">
        <name>Fe(2+)</name>
        <dbReference type="ChEBI" id="CHEBI:29033"/>
    </cofactor>
    <text evidence="5 6">Binds 1 Fe(2+) ion per subunit.</text>
</comment>
<evidence type="ECO:0000256" key="2">
    <source>
        <dbReference type="ARBA" id="ARBA00022723"/>
    </source>
</evidence>
<dbReference type="AlphaFoldDB" id="A0A917ID85"/>
<keyword evidence="3 6" id="KW-0560">Oxidoreductase</keyword>
<protein>
    <recommendedName>
        <fullName evidence="6">Dioxygenase</fullName>
        <ecNumber evidence="6">1.13.11.-</ecNumber>
    </recommendedName>
</protein>
<comment type="caution">
    <text evidence="7">The sequence shown here is derived from an EMBL/GenBank/DDBJ whole genome shotgun (WGS) entry which is preliminary data.</text>
</comment>
<dbReference type="PANTHER" id="PTHR10543:SF89">
    <property type="entry name" value="CAROTENOID 9,10(9',10')-CLEAVAGE DIOXYGENASE 1"/>
    <property type="match status" value="1"/>
</dbReference>
<dbReference type="EMBL" id="BMJY01000002">
    <property type="protein sequence ID" value="GGH36961.1"/>
    <property type="molecule type" value="Genomic_DNA"/>
</dbReference>
<evidence type="ECO:0000256" key="6">
    <source>
        <dbReference type="RuleBase" id="RU364048"/>
    </source>
</evidence>
<dbReference type="PANTHER" id="PTHR10543">
    <property type="entry name" value="BETA-CAROTENE DIOXYGENASE"/>
    <property type="match status" value="1"/>
</dbReference>
<dbReference type="GO" id="GO:0010436">
    <property type="term" value="F:carotenoid dioxygenase activity"/>
    <property type="evidence" value="ECO:0007669"/>
    <property type="project" value="TreeGrafter"/>
</dbReference>
<dbReference type="Proteomes" id="UP000657592">
    <property type="component" value="Unassembled WGS sequence"/>
</dbReference>
<evidence type="ECO:0000256" key="5">
    <source>
        <dbReference type="PIRSR" id="PIRSR604294-1"/>
    </source>
</evidence>
<evidence type="ECO:0000256" key="4">
    <source>
        <dbReference type="ARBA" id="ARBA00023004"/>
    </source>
</evidence>
<dbReference type="EC" id="1.13.11.-" evidence="6"/>
<gene>
    <name evidence="7" type="ORF">GCM10010921_06480</name>
</gene>
<feature type="binding site" evidence="5">
    <location>
        <position position="491"/>
    </location>
    <ligand>
        <name>Fe cation</name>
        <dbReference type="ChEBI" id="CHEBI:24875"/>
        <note>catalytic</note>
    </ligand>
</feature>
<dbReference type="Pfam" id="PF03055">
    <property type="entry name" value="RPE65"/>
    <property type="match status" value="1"/>
</dbReference>
<reference evidence="7" key="1">
    <citation type="journal article" date="2014" name="Int. J. Syst. Evol. Microbiol.">
        <title>Complete genome sequence of Corynebacterium casei LMG S-19264T (=DSM 44701T), isolated from a smear-ripened cheese.</title>
        <authorList>
            <consortium name="US DOE Joint Genome Institute (JGI-PGF)"/>
            <person name="Walter F."/>
            <person name="Albersmeier A."/>
            <person name="Kalinowski J."/>
            <person name="Ruckert C."/>
        </authorList>
    </citation>
    <scope>NUCLEOTIDE SEQUENCE</scope>
    <source>
        <strain evidence="7">CGMCC 1.15794</strain>
    </source>
</reference>
<organism evidence="7 8">
    <name type="scientific">Microbacterium album</name>
    <dbReference type="NCBI Taxonomy" id="2053191"/>
    <lineage>
        <taxon>Bacteria</taxon>
        <taxon>Bacillati</taxon>
        <taxon>Actinomycetota</taxon>
        <taxon>Actinomycetes</taxon>
        <taxon>Micrococcales</taxon>
        <taxon>Microbacteriaceae</taxon>
        <taxon>Microbacterium</taxon>
    </lineage>
</organism>
<evidence type="ECO:0000313" key="7">
    <source>
        <dbReference type="EMBL" id="GGH36961.1"/>
    </source>
</evidence>
<feature type="binding site" evidence="5">
    <location>
        <position position="189"/>
    </location>
    <ligand>
        <name>Fe cation</name>
        <dbReference type="ChEBI" id="CHEBI:24875"/>
        <note>catalytic</note>
    </ligand>
</feature>
<keyword evidence="6" id="KW-0223">Dioxygenase</keyword>
<evidence type="ECO:0000256" key="3">
    <source>
        <dbReference type="ARBA" id="ARBA00023002"/>
    </source>
</evidence>
<feature type="binding site" evidence="5">
    <location>
        <position position="240"/>
    </location>
    <ligand>
        <name>Fe cation</name>
        <dbReference type="ChEBI" id="CHEBI:24875"/>
        <note>catalytic</note>
    </ligand>
</feature>
<evidence type="ECO:0000313" key="8">
    <source>
        <dbReference type="Proteomes" id="UP000657592"/>
    </source>
</evidence>